<dbReference type="InterPro" id="IPR036291">
    <property type="entry name" value="NAD(P)-bd_dom_sf"/>
</dbReference>
<dbReference type="InterPro" id="IPR002347">
    <property type="entry name" value="SDR_fam"/>
</dbReference>
<dbReference type="Proteomes" id="UP001165205">
    <property type="component" value="Unassembled WGS sequence"/>
</dbReference>
<organism evidence="3 4">
    <name type="scientific">Aspergillus oryzae</name>
    <name type="common">Yellow koji mold</name>
    <dbReference type="NCBI Taxonomy" id="5062"/>
    <lineage>
        <taxon>Eukaryota</taxon>
        <taxon>Fungi</taxon>
        <taxon>Dikarya</taxon>
        <taxon>Ascomycota</taxon>
        <taxon>Pezizomycotina</taxon>
        <taxon>Eurotiomycetes</taxon>
        <taxon>Eurotiomycetidae</taxon>
        <taxon>Eurotiales</taxon>
        <taxon>Aspergillaceae</taxon>
        <taxon>Aspergillus</taxon>
        <taxon>Aspergillus subgen. Circumdati</taxon>
    </lineage>
</organism>
<proteinExistence type="predicted"/>
<evidence type="ECO:0000313" key="4">
    <source>
        <dbReference type="Proteomes" id="UP001165205"/>
    </source>
</evidence>
<evidence type="ECO:0000256" key="1">
    <source>
        <dbReference type="ARBA" id="ARBA00023002"/>
    </source>
</evidence>
<comment type="caution">
    <text evidence="3">The sequence shown here is derived from an EMBL/GenBank/DDBJ whole genome shotgun (WGS) entry which is preliminary data.</text>
</comment>
<dbReference type="SUPFAM" id="SSF51735">
    <property type="entry name" value="NAD(P)-binding Rossmann-fold domains"/>
    <property type="match status" value="1"/>
</dbReference>
<sequence length="411" mass="44793">MSSKFPYRDLGRHQSKTKLSTITVHNMTPLTGVRASNKQLTAATVPQVAVFVGATAGIGKAALTELISTGFPVKAYIIGRDEAAFEPALSELRASYSSAILVFLQGEISLLAEAKRLTNIILRREGYIDLLFLSAGFLPFLGRQGTSEPTKITISLLVHVQLKQLIHPTKIVWLLITFTPIAESTEGVELSTAVAYYSRQIFIRRLLPLLRAKAKTTQSQHDASFRPRIVNVLAAGAETSTENLFLDDLQLKQDGHFSVPSYAGHVATMTSVSLRRLSEEAENKNIVVIHHHPGLVYTEIFKKSWGDQWDSSREHARPPAPDDIERSTPAEAGERALYLMTSAKYGGVGVPMGEGEAAGLTVRGTRDGSLLCVGDKLETLSSVSRILDSLEDSGAAETIWSYTDKVIGGYL</sequence>
<feature type="region of interest" description="Disordered" evidence="2">
    <location>
        <begin position="310"/>
        <end position="329"/>
    </location>
</feature>
<evidence type="ECO:0000256" key="2">
    <source>
        <dbReference type="SAM" id="MobiDB-lite"/>
    </source>
</evidence>
<keyword evidence="1" id="KW-0560">Oxidoreductase</keyword>
<name>A0AAN5BV47_ASPOZ</name>
<dbReference type="AlphaFoldDB" id="A0AAN5BV47"/>
<dbReference type="Pfam" id="PF00106">
    <property type="entry name" value="adh_short"/>
    <property type="match status" value="1"/>
</dbReference>
<dbReference type="InterPro" id="IPR052228">
    <property type="entry name" value="Sec_Metab_Biosynth_Oxidored"/>
</dbReference>
<dbReference type="GO" id="GO:0016491">
    <property type="term" value="F:oxidoreductase activity"/>
    <property type="evidence" value="ECO:0007669"/>
    <property type="project" value="UniProtKB-KW"/>
</dbReference>
<dbReference type="PANTHER" id="PTHR47534:SF3">
    <property type="entry name" value="ALCOHOL DEHYDROGENASE-LIKE C-TERMINAL DOMAIN-CONTAINING PROTEIN"/>
    <property type="match status" value="1"/>
</dbReference>
<dbReference type="PANTHER" id="PTHR47534">
    <property type="entry name" value="YALI0E05731P"/>
    <property type="match status" value="1"/>
</dbReference>
<protein>
    <submittedName>
        <fullName evidence="3">Unnamed protein product</fullName>
    </submittedName>
</protein>
<dbReference type="EMBL" id="BSYA01000026">
    <property type="protein sequence ID" value="GMG26495.1"/>
    <property type="molecule type" value="Genomic_DNA"/>
</dbReference>
<reference evidence="3" key="1">
    <citation type="submission" date="2023-04" db="EMBL/GenBank/DDBJ databases">
        <title>Aspergillus oryzae NBRC 4228.</title>
        <authorList>
            <person name="Ichikawa N."/>
            <person name="Sato H."/>
            <person name="Tonouchi N."/>
        </authorList>
    </citation>
    <scope>NUCLEOTIDE SEQUENCE</scope>
    <source>
        <strain evidence="3">NBRC 4228</strain>
    </source>
</reference>
<dbReference type="Gene3D" id="3.40.50.720">
    <property type="entry name" value="NAD(P)-binding Rossmann-like Domain"/>
    <property type="match status" value="1"/>
</dbReference>
<gene>
    <name evidence="3" type="ORF">Aory04_000330500</name>
</gene>
<accession>A0AAN5BV47</accession>
<evidence type="ECO:0000313" key="3">
    <source>
        <dbReference type="EMBL" id="GMG26495.1"/>
    </source>
</evidence>